<dbReference type="AlphaFoldDB" id="A0A498JII0"/>
<evidence type="ECO:0000313" key="2">
    <source>
        <dbReference type="EMBL" id="RXH95689.1"/>
    </source>
</evidence>
<proteinExistence type="predicted"/>
<accession>A0A498JII0</accession>
<name>A0A498JII0_MALDO</name>
<gene>
    <name evidence="2" type="ORF">DVH24_008189</name>
</gene>
<keyword evidence="3" id="KW-1185">Reference proteome</keyword>
<sequence length="65" mass="7240">MAKRKFRRSIPRPNKDKTIPASSDLVLSDMRTPMSNETGCPDSSAMVEQVEPSTRCSSMLDLDHS</sequence>
<dbReference type="Proteomes" id="UP000290289">
    <property type="component" value="Chromosome 6"/>
</dbReference>
<dbReference type="EMBL" id="RDQH01000332">
    <property type="protein sequence ID" value="RXH95689.1"/>
    <property type="molecule type" value="Genomic_DNA"/>
</dbReference>
<evidence type="ECO:0000313" key="3">
    <source>
        <dbReference type="Proteomes" id="UP000290289"/>
    </source>
</evidence>
<protein>
    <submittedName>
        <fullName evidence="2">Uncharacterized protein</fullName>
    </submittedName>
</protein>
<feature type="compositionally biased region" description="Basic residues" evidence="1">
    <location>
        <begin position="1"/>
        <end position="10"/>
    </location>
</feature>
<reference evidence="2 3" key="1">
    <citation type="submission" date="2018-10" db="EMBL/GenBank/DDBJ databases">
        <title>A high-quality apple genome assembly.</title>
        <authorList>
            <person name="Hu J."/>
        </authorList>
    </citation>
    <scope>NUCLEOTIDE SEQUENCE [LARGE SCALE GENOMIC DNA]</scope>
    <source>
        <strain evidence="3">cv. HFTH1</strain>
        <tissue evidence="2">Young leaf</tissue>
    </source>
</reference>
<feature type="region of interest" description="Disordered" evidence="1">
    <location>
        <begin position="1"/>
        <end position="20"/>
    </location>
</feature>
<evidence type="ECO:0000256" key="1">
    <source>
        <dbReference type="SAM" id="MobiDB-lite"/>
    </source>
</evidence>
<organism evidence="2 3">
    <name type="scientific">Malus domestica</name>
    <name type="common">Apple</name>
    <name type="synonym">Pyrus malus</name>
    <dbReference type="NCBI Taxonomy" id="3750"/>
    <lineage>
        <taxon>Eukaryota</taxon>
        <taxon>Viridiplantae</taxon>
        <taxon>Streptophyta</taxon>
        <taxon>Embryophyta</taxon>
        <taxon>Tracheophyta</taxon>
        <taxon>Spermatophyta</taxon>
        <taxon>Magnoliopsida</taxon>
        <taxon>eudicotyledons</taxon>
        <taxon>Gunneridae</taxon>
        <taxon>Pentapetalae</taxon>
        <taxon>rosids</taxon>
        <taxon>fabids</taxon>
        <taxon>Rosales</taxon>
        <taxon>Rosaceae</taxon>
        <taxon>Amygdaloideae</taxon>
        <taxon>Maleae</taxon>
        <taxon>Malus</taxon>
    </lineage>
</organism>
<feature type="region of interest" description="Disordered" evidence="1">
    <location>
        <begin position="34"/>
        <end position="65"/>
    </location>
</feature>
<comment type="caution">
    <text evidence="2">The sequence shown here is derived from an EMBL/GenBank/DDBJ whole genome shotgun (WGS) entry which is preliminary data.</text>
</comment>